<gene>
    <name evidence="2" type="ORF">BRAA04T16581Z</name>
    <name evidence="1" type="ORF">BRAPAZ1V2_A04P09920.2</name>
</gene>
<accession>A0A3P6CTG7</accession>
<dbReference type="Proteomes" id="UP000694005">
    <property type="component" value="Chromosome A04"/>
</dbReference>
<protein>
    <submittedName>
        <fullName evidence="1">Uncharacterized protein</fullName>
    </submittedName>
</protein>
<dbReference type="EMBL" id="LR031576">
    <property type="protein sequence ID" value="VDD11672.1"/>
    <property type="molecule type" value="Genomic_DNA"/>
</dbReference>
<dbReference type="Gramene" id="A04p09920.2_BraZ1">
    <property type="protein sequence ID" value="A04p09920.2_BraZ1.CDS"/>
    <property type="gene ID" value="A04g09920.2_BraZ1"/>
</dbReference>
<evidence type="ECO:0000313" key="1">
    <source>
        <dbReference type="EMBL" id="CAG7906091.1"/>
    </source>
</evidence>
<feature type="non-terminal residue" evidence="2">
    <location>
        <position position="1"/>
    </location>
</feature>
<organism evidence="2">
    <name type="scientific">Brassica campestris</name>
    <name type="common">Field mustard</name>
    <dbReference type="NCBI Taxonomy" id="3711"/>
    <lineage>
        <taxon>Eukaryota</taxon>
        <taxon>Viridiplantae</taxon>
        <taxon>Streptophyta</taxon>
        <taxon>Embryophyta</taxon>
        <taxon>Tracheophyta</taxon>
        <taxon>Spermatophyta</taxon>
        <taxon>Magnoliopsida</taxon>
        <taxon>eudicotyledons</taxon>
        <taxon>Gunneridae</taxon>
        <taxon>Pentapetalae</taxon>
        <taxon>rosids</taxon>
        <taxon>malvids</taxon>
        <taxon>Brassicales</taxon>
        <taxon>Brassicaceae</taxon>
        <taxon>Brassiceae</taxon>
        <taxon>Brassica</taxon>
    </lineage>
</organism>
<dbReference type="AlphaFoldDB" id="A0A3P6CTG7"/>
<name>A0A3P6CTG7_BRACM</name>
<sequence length="74" mass="8414">VDVRVLERRETGTLNPSLTRSISPASAGTQSKLCPTRLKKQAAVKFYAESEFGVYKYSKNLMMAYLKDLYSKYN</sequence>
<reference evidence="2" key="1">
    <citation type="submission" date="2018-11" db="EMBL/GenBank/DDBJ databases">
        <authorList>
            <consortium name="Genoscope - CEA"/>
            <person name="William W."/>
        </authorList>
    </citation>
    <scope>NUCLEOTIDE SEQUENCE</scope>
</reference>
<proteinExistence type="predicted"/>
<dbReference type="EMBL" id="LS974620">
    <property type="protein sequence ID" value="CAG7906091.1"/>
    <property type="molecule type" value="Genomic_DNA"/>
</dbReference>
<evidence type="ECO:0000313" key="2">
    <source>
        <dbReference type="EMBL" id="VDD11672.1"/>
    </source>
</evidence>